<sequence length="56" mass="6299">MLLHMVMNDMKLLVVEIETADITADDVDTTSYSTDVGRSKQVDLKFAHSSIEPHLH</sequence>
<dbReference type="EMBL" id="BKCJ011938665">
    <property type="protein sequence ID" value="GFD62673.1"/>
    <property type="molecule type" value="Genomic_DNA"/>
</dbReference>
<name>A0A699XTK6_TANCI</name>
<comment type="caution">
    <text evidence="1">The sequence shown here is derived from an EMBL/GenBank/DDBJ whole genome shotgun (WGS) entry which is preliminary data.</text>
</comment>
<reference evidence="1" key="1">
    <citation type="journal article" date="2019" name="Sci. Rep.">
        <title>Draft genome of Tanacetum cinerariifolium, the natural source of mosquito coil.</title>
        <authorList>
            <person name="Yamashiro T."/>
            <person name="Shiraishi A."/>
            <person name="Satake H."/>
            <person name="Nakayama K."/>
        </authorList>
    </citation>
    <scope>NUCLEOTIDE SEQUENCE</scope>
</reference>
<accession>A0A699XTK6</accession>
<protein>
    <submittedName>
        <fullName evidence="1">Uncharacterized protein</fullName>
    </submittedName>
</protein>
<feature type="non-terminal residue" evidence="1">
    <location>
        <position position="56"/>
    </location>
</feature>
<evidence type="ECO:0000313" key="1">
    <source>
        <dbReference type="EMBL" id="GFD62673.1"/>
    </source>
</evidence>
<proteinExistence type="predicted"/>
<gene>
    <name evidence="1" type="ORF">Tci_934642</name>
</gene>
<organism evidence="1">
    <name type="scientific">Tanacetum cinerariifolium</name>
    <name type="common">Dalmatian daisy</name>
    <name type="synonym">Chrysanthemum cinerariifolium</name>
    <dbReference type="NCBI Taxonomy" id="118510"/>
    <lineage>
        <taxon>Eukaryota</taxon>
        <taxon>Viridiplantae</taxon>
        <taxon>Streptophyta</taxon>
        <taxon>Embryophyta</taxon>
        <taxon>Tracheophyta</taxon>
        <taxon>Spermatophyta</taxon>
        <taxon>Magnoliopsida</taxon>
        <taxon>eudicotyledons</taxon>
        <taxon>Gunneridae</taxon>
        <taxon>Pentapetalae</taxon>
        <taxon>asterids</taxon>
        <taxon>campanulids</taxon>
        <taxon>Asterales</taxon>
        <taxon>Asteraceae</taxon>
        <taxon>Asteroideae</taxon>
        <taxon>Anthemideae</taxon>
        <taxon>Anthemidinae</taxon>
        <taxon>Tanacetum</taxon>
    </lineage>
</organism>
<dbReference type="AlphaFoldDB" id="A0A699XTK6"/>